<proteinExistence type="predicted"/>
<comment type="caution">
    <text evidence="1">The sequence shown here is derived from an EMBL/GenBank/DDBJ whole genome shotgun (WGS) entry which is preliminary data.</text>
</comment>
<dbReference type="AlphaFoldDB" id="A0AAP2E5K8"/>
<protein>
    <submittedName>
        <fullName evidence="1">Uncharacterized protein</fullName>
    </submittedName>
</protein>
<gene>
    <name evidence="1" type="ORF">KK062_28980</name>
</gene>
<sequence>MARKDEIFKNFMEHESLTEKYGIPQAELPTSLAAGLNSEIPVIKSIALIVQSLESTTAMNDTSLRGVVTSYLNSAI</sequence>
<evidence type="ECO:0000313" key="1">
    <source>
        <dbReference type="EMBL" id="MBT1712312.1"/>
    </source>
</evidence>
<dbReference type="EMBL" id="JAHESE010000059">
    <property type="protein sequence ID" value="MBT1712312.1"/>
    <property type="molecule type" value="Genomic_DNA"/>
</dbReference>
<keyword evidence="2" id="KW-1185">Reference proteome</keyword>
<reference evidence="1 2" key="1">
    <citation type="submission" date="2021-05" db="EMBL/GenBank/DDBJ databases">
        <title>A Polyphasic approach of four new species of the genus Ohtaekwangia: Ohtaekwangia histidinii sp. nov., Ohtaekwangia cretensis sp. nov., Ohtaekwangia indiensis sp. nov., Ohtaekwangia reichenbachii sp. nov. from diverse environment.</title>
        <authorList>
            <person name="Octaviana S."/>
        </authorList>
    </citation>
    <scope>NUCLEOTIDE SEQUENCE [LARGE SCALE GENOMIC DNA]</scope>
    <source>
        <strain evidence="1 2">PWU5</strain>
    </source>
</reference>
<accession>A0AAP2E5K8</accession>
<name>A0AAP2E5K8_9BACT</name>
<dbReference type="RefSeq" id="WP_254087877.1">
    <property type="nucleotide sequence ID" value="NZ_JAHESE010000059.1"/>
</dbReference>
<dbReference type="Proteomes" id="UP001319080">
    <property type="component" value="Unassembled WGS sequence"/>
</dbReference>
<evidence type="ECO:0000313" key="2">
    <source>
        <dbReference type="Proteomes" id="UP001319080"/>
    </source>
</evidence>
<organism evidence="1 2">
    <name type="scientific">Dawidia cretensis</name>
    <dbReference type="NCBI Taxonomy" id="2782350"/>
    <lineage>
        <taxon>Bacteria</taxon>
        <taxon>Pseudomonadati</taxon>
        <taxon>Bacteroidota</taxon>
        <taxon>Cytophagia</taxon>
        <taxon>Cytophagales</taxon>
        <taxon>Chryseotaleaceae</taxon>
        <taxon>Dawidia</taxon>
    </lineage>
</organism>